<dbReference type="Pfam" id="PF03732">
    <property type="entry name" value="Retrotrans_gag"/>
    <property type="match status" value="1"/>
</dbReference>
<protein>
    <submittedName>
        <fullName evidence="2">Retrotransposon protein putative Ty3-gypsy subclass</fullName>
    </submittedName>
</protein>
<feature type="domain" description="Retrotransposon gag" evidence="1">
    <location>
        <begin position="2"/>
        <end position="53"/>
    </location>
</feature>
<evidence type="ECO:0000259" key="1">
    <source>
        <dbReference type="Pfam" id="PF03732"/>
    </source>
</evidence>
<dbReference type="AlphaFoldDB" id="A0A392PV59"/>
<comment type="caution">
    <text evidence="2">The sequence shown here is derived from an EMBL/GenBank/DDBJ whole genome shotgun (WGS) entry which is preliminary data.</text>
</comment>
<dbReference type="InterPro" id="IPR005162">
    <property type="entry name" value="Retrotrans_gag_dom"/>
</dbReference>
<organism evidence="2 3">
    <name type="scientific">Trifolium medium</name>
    <dbReference type="NCBI Taxonomy" id="97028"/>
    <lineage>
        <taxon>Eukaryota</taxon>
        <taxon>Viridiplantae</taxon>
        <taxon>Streptophyta</taxon>
        <taxon>Embryophyta</taxon>
        <taxon>Tracheophyta</taxon>
        <taxon>Spermatophyta</taxon>
        <taxon>Magnoliopsida</taxon>
        <taxon>eudicotyledons</taxon>
        <taxon>Gunneridae</taxon>
        <taxon>Pentapetalae</taxon>
        <taxon>rosids</taxon>
        <taxon>fabids</taxon>
        <taxon>Fabales</taxon>
        <taxon>Fabaceae</taxon>
        <taxon>Papilionoideae</taxon>
        <taxon>50 kb inversion clade</taxon>
        <taxon>NPAAA clade</taxon>
        <taxon>Hologalegina</taxon>
        <taxon>IRL clade</taxon>
        <taxon>Trifolieae</taxon>
        <taxon>Trifolium</taxon>
    </lineage>
</organism>
<feature type="non-terminal residue" evidence="2">
    <location>
        <position position="1"/>
    </location>
</feature>
<dbReference type="Proteomes" id="UP000265520">
    <property type="component" value="Unassembled WGS sequence"/>
</dbReference>
<evidence type="ECO:0000313" key="2">
    <source>
        <dbReference type="EMBL" id="MCI15983.1"/>
    </source>
</evidence>
<sequence>LEDDSIDSWRELCRVFSSHFTTRKCQPKTMASLSNIIQGKKESLRDYIEWFTREDIEIKGAHDILKCYIFEKGLRNDTKFKEKLGLKEPRDMQDLLSRAQNYINYEEKMLGEKPEKPKILPKKDERAKEE</sequence>
<accession>A0A392PV59</accession>
<dbReference type="EMBL" id="LXQA010098874">
    <property type="protein sequence ID" value="MCI15983.1"/>
    <property type="molecule type" value="Genomic_DNA"/>
</dbReference>
<reference evidence="2 3" key="1">
    <citation type="journal article" date="2018" name="Front. Plant Sci.">
        <title>Red Clover (Trifolium pratense) and Zigzag Clover (T. medium) - A Picture of Genomic Similarities and Differences.</title>
        <authorList>
            <person name="Dluhosova J."/>
            <person name="Istvanek J."/>
            <person name="Nedelnik J."/>
            <person name="Repkova J."/>
        </authorList>
    </citation>
    <scope>NUCLEOTIDE SEQUENCE [LARGE SCALE GENOMIC DNA]</scope>
    <source>
        <strain evidence="3">cv. 10/8</strain>
        <tissue evidence="2">Leaf</tissue>
    </source>
</reference>
<proteinExistence type="predicted"/>
<evidence type="ECO:0000313" key="3">
    <source>
        <dbReference type="Proteomes" id="UP000265520"/>
    </source>
</evidence>
<name>A0A392PV59_9FABA</name>
<keyword evidence="3" id="KW-1185">Reference proteome</keyword>